<protein>
    <submittedName>
        <fullName evidence="2">Uncharacterized protein</fullName>
    </submittedName>
</protein>
<dbReference type="EMBL" id="JAXOVC010000003">
    <property type="protein sequence ID" value="KAK4504553.1"/>
    <property type="molecule type" value="Genomic_DNA"/>
</dbReference>
<dbReference type="SUPFAM" id="SSF50974">
    <property type="entry name" value="Nitrous oxide reductase, N-terminal domain"/>
    <property type="match status" value="1"/>
</dbReference>
<evidence type="ECO:0000313" key="2">
    <source>
        <dbReference type="EMBL" id="KAK4504553.1"/>
    </source>
</evidence>
<organism evidence="2 3">
    <name type="scientific">Zasmidium cellare</name>
    <name type="common">Wine cellar mold</name>
    <name type="synonym">Racodium cellare</name>
    <dbReference type="NCBI Taxonomy" id="395010"/>
    <lineage>
        <taxon>Eukaryota</taxon>
        <taxon>Fungi</taxon>
        <taxon>Dikarya</taxon>
        <taxon>Ascomycota</taxon>
        <taxon>Pezizomycotina</taxon>
        <taxon>Dothideomycetes</taxon>
        <taxon>Dothideomycetidae</taxon>
        <taxon>Mycosphaerellales</taxon>
        <taxon>Mycosphaerellaceae</taxon>
        <taxon>Zasmidium</taxon>
    </lineage>
</organism>
<comment type="caution">
    <text evidence="2">The sequence shown here is derived from an EMBL/GenBank/DDBJ whole genome shotgun (WGS) entry which is preliminary data.</text>
</comment>
<evidence type="ECO:0000256" key="1">
    <source>
        <dbReference type="ARBA" id="ARBA00005564"/>
    </source>
</evidence>
<dbReference type="Pfam" id="PF10282">
    <property type="entry name" value="Lactonase"/>
    <property type="match status" value="1"/>
</dbReference>
<dbReference type="InterPro" id="IPR015943">
    <property type="entry name" value="WD40/YVTN_repeat-like_dom_sf"/>
</dbReference>
<dbReference type="InterPro" id="IPR050282">
    <property type="entry name" value="Cycloisomerase_2"/>
</dbReference>
<evidence type="ECO:0000313" key="3">
    <source>
        <dbReference type="Proteomes" id="UP001305779"/>
    </source>
</evidence>
<sequence length="156" mass="16413">MRVTSSSADGRDGDPVVGRPLDAFAWLVSQGFSPDNKFIIVSLRGDYSHPGTSPRDQSADIMCDSLVSYAIDTDTGLLRIVDSANSGWSIPRHLSLNKAGDLVAVVAQRDGRVSVLVRDPGSGKTGGVVASRDGFGGDLTGFHGSLRGPVNAIWDE</sequence>
<name>A0ABR0ETZ9_ZASCE</name>
<proteinExistence type="inferred from homology"/>
<dbReference type="PANTHER" id="PTHR30344:SF1">
    <property type="entry name" value="6-PHOSPHOGLUCONOLACTONASE"/>
    <property type="match status" value="1"/>
</dbReference>
<dbReference type="Proteomes" id="UP001305779">
    <property type="component" value="Unassembled WGS sequence"/>
</dbReference>
<dbReference type="PANTHER" id="PTHR30344">
    <property type="entry name" value="6-PHOSPHOGLUCONOLACTONASE-RELATED"/>
    <property type="match status" value="1"/>
</dbReference>
<reference evidence="2 3" key="1">
    <citation type="journal article" date="2023" name="G3 (Bethesda)">
        <title>A chromosome-level genome assembly of Zasmidium syzygii isolated from banana leaves.</title>
        <authorList>
            <person name="van Westerhoven A.C."/>
            <person name="Mehrabi R."/>
            <person name="Talebi R."/>
            <person name="Steentjes M.B.F."/>
            <person name="Corcolon B."/>
            <person name="Chong P.A."/>
            <person name="Kema G.H.J."/>
            <person name="Seidl M.F."/>
        </authorList>
    </citation>
    <scope>NUCLEOTIDE SEQUENCE [LARGE SCALE GENOMIC DNA]</scope>
    <source>
        <strain evidence="2 3">P124</strain>
    </source>
</reference>
<accession>A0ABR0ETZ9</accession>
<gene>
    <name evidence="2" type="ORF">PRZ48_005469</name>
</gene>
<dbReference type="InterPro" id="IPR011045">
    <property type="entry name" value="N2O_reductase_N"/>
</dbReference>
<dbReference type="InterPro" id="IPR019405">
    <property type="entry name" value="Lactonase_7-beta_prop"/>
</dbReference>
<dbReference type="Gene3D" id="2.130.10.10">
    <property type="entry name" value="YVTN repeat-like/Quinoprotein amine dehydrogenase"/>
    <property type="match status" value="1"/>
</dbReference>
<keyword evidence="3" id="KW-1185">Reference proteome</keyword>
<comment type="similarity">
    <text evidence="1">Belongs to the cycloisomerase 2 family.</text>
</comment>